<comment type="caution">
    <text evidence="1">The sequence shown here is derived from an EMBL/GenBank/DDBJ whole genome shotgun (WGS) entry which is preliminary data.</text>
</comment>
<sequence length="82" mass="9138">PLLSAILFLIVVLHTVASISRSQATYVLSTLRVVIFSAFTFQSLYRNLSPAQHAFLNSVPRDVRTAMKALDLEPEHTIYACC</sequence>
<feature type="non-terminal residue" evidence="1">
    <location>
        <position position="1"/>
    </location>
</feature>
<feature type="non-terminal residue" evidence="1">
    <location>
        <position position="82"/>
    </location>
</feature>
<keyword evidence="2" id="KW-1185">Reference proteome</keyword>
<evidence type="ECO:0000313" key="2">
    <source>
        <dbReference type="Proteomes" id="UP001055072"/>
    </source>
</evidence>
<accession>A0ACB8U6R1</accession>
<reference evidence="1" key="1">
    <citation type="journal article" date="2021" name="Environ. Microbiol.">
        <title>Gene family expansions and transcriptome signatures uncover fungal adaptations to wood decay.</title>
        <authorList>
            <person name="Hage H."/>
            <person name="Miyauchi S."/>
            <person name="Viragh M."/>
            <person name="Drula E."/>
            <person name="Min B."/>
            <person name="Chaduli D."/>
            <person name="Navarro D."/>
            <person name="Favel A."/>
            <person name="Norest M."/>
            <person name="Lesage-Meessen L."/>
            <person name="Balint B."/>
            <person name="Merenyi Z."/>
            <person name="de Eugenio L."/>
            <person name="Morin E."/>
            <person name="Martinez A.T."/>
            <person name="Baldrian P."/>
            <person name="Stursova M."/>
            <person name="Martinez M.J."/>
            <person name="Novotny C."/>
            <person name="Magnuson J.K."/>
            <person name="Spatafora J.W."/>
            <person name="Maurice S."/>
            <person name="Pangilinan J."/>
            <person name="Andreopoulos W."/>
            <person name="LaButti K."/>
            <person name="Hundley H."/>
            <person name="Na H."/>
            <person name="Kuo A."/>
            <person name="Barry K."/>
            <person name="Lipzen A."/>
            <person name="Henrissat B."/>
            <person name="Riley R."/>
            <person name="Ahrendt S."/>
            <person name="Nagy L.G."/>
            <person name="Grigoriev I.V."/>
            <person name="Martin F."/>
            <person name="Rosso M.N."/>
        </authorList>
    </citation>
    <scope>NUCLEOTIDE SEQUENCE</scope>
    <source>
        <strain evidence="1">CBS 384.51</strain>
    </source>
</reference>
<protein>
    <submittedName>
        <fullName evidence="1">Uncharacterized protein</fullName>
    </submittedName>
</protein>
<dbReference type="Proteomes" id="UP001055072">
    <property type="component" value="Unassembled WGS sequence"/>
</dbReference>
<gene>
    <name evidence="1" type="ORF">BDY19DRAFT_872420</name>
</gene>
<evidence type="ECO:0000313" key="1">
    <source>
        <dbReference type="EMBL" id="KAI0089955.1"/>
    </source>
</evidence>
<dbReference type="EMBL" id="MU274909">
    <property type="protein sequence ID" value="KAI0089955.1"/>
    <property type="molecule type" value="Genomic_DNA"/>
</dbReference>
<proteinExistence type="predicted"/>
<organism evidence="1 2">
    <name type="scientific">Irpex rosettiformis</name>
    <dbReference type="NCBI Taxonomy" id="378272"/>
    <lineage>
        <taxon>Eukaryota</taxon>
        <taxon>Fungi</taxon>
        <taxon>Dikarya</taxon>
        <taxon>Basidiomycota</taxon>
        <taxon>Agaricomycotina</taxon>
        <taxon>Agaricomycetes</taxon>
        <taxon>Polyporales</taxon>
        <taxon>Irpicaceae</taxon>
        <taxon>Irpex</taxon>
    </lineage>
</organism>
<name>A0ACB8U6R1_9APHY</name>